<reference evidence="4 5" key="1">
    <citation type="submission" date="2024-02" db="EMBL/GenBank/DDBJ databases">
        <title>Roseovarius strain W115 nov., isolated from a marine algae.</title>
        <authorList>
            <person name="Lee M.W."/>
            <person name="Lee J.K."/>
            <person name="Kim J.M."/>
            <person name="Choi D.G."/>
            <person name="Baek J.H."/>
            <person name="Bayburt H."/>
            <person name="Jung J.J."/>
            <person name="Han D.M."/>
            <person name="Jeon C.O."/>
        </authorList>
    </citation>
    <scope>NUCLEOTIDE SEQUENCE [LARGE SCALE GENOMIC DNA]</scope>
    <source>
        <strain evidence="4 5">W115</strain>
    </source>
</reference>
<evidence type="ECO:0000256" key="1">
    <source>
        <dbReference type="ARBA" id="ARBA00022603"/>
    </source>
</evidence>
<dbReference type="InterPro" id="IPR041698">
    <property type="entry name" value="Methyltransf_25"/>
</dbReference>
<keyword evidence="2" id="KW-0808">Transferase</keyword>
<gene>
    <name evidence="4" type="ORF">RZS32_009735</name>
</gene>
<dbReference type="PANTHER" id="PTHR43861">
    <property type="entry name" value="TRANS-ACONITATE 2-METHYLTRANSFERASE-RELATED"/>
    <property type="match status" value="1"/>
</dbReference>
<keyword evidence="5" id="KW-1185">Reference proteome</keyword>
<dbReference type="GO" id="GO:0032259">
    <property type="term" value="P:methylation"/>
    <property type="evidence" value="ECO:0007669"/>
    <property type="project" value="UniProtKB-KW"/>
</dbReference>
<evidence type="ECO:0000256" key="2">
    <source>
        <dbReference type="ARBA" id="ARBA00022679"/>
    </source>
</evidence>
<dbReference type="RefSeq" id="WP_317056787.1">
    <property type="nucleotide sequence ID" value="NZ_CP146606.1"/>
</dbReference>
<dbReference type="EMBL" id="CP146606">
    <property type="protein sequence ID" value="WYK16717.1"/>
    <property type="molecule type" value="Genomic_DNA"/>
</dbReference>
<organism evidence="4 5">
    <name type="scientific">Roseovarius rhodophyticola</name>
    <dbReference type="NCBI Taxonomy" id="3080827"/>
    <lineage>
        <taxon>Bacteria</taxon>
        <taxon>Pseudomonadati</taxon>
        <taxon>Pseudomonadota</taxon>
        <taxon>Alphaproteobacteria</taxon>
        <taxon>Rhodobacterales</taxon>
        <taxon>Roseobacteraceae</taxon>
        <taxon>Roseovarius</taxon>
    </lineage>
</organism>
<dbReference type="GO" id="GO:0008168">
    <property type="term" value="F:methyltransferase activity"/>
    <property type="evidence" value="ECO:0007669"/>
    <property type="project" value="UniProtKB-KW"/>
</dbReference>
<evidence type="ECO:0000313" key="4">
    <source>
        <dbReference type="EMBL" id="WYK16717.1"/>
    </source>
</evidence>
<name>A0ABZ2TAK3_9RHOB</name>
<dbReference type="Proteomes" id="UP001281305">
    <property type="component" value="Chromosome"/>
</dbReference>
<protein>
    <submittedName>
        <fullName evidence="4">Methyltransferase domain-containing protein</fullName>
    </submittedName>
</protein>
<evidence type="ECO:0000259" key="3">
    <source>
        <dbReference type="Pfam" id="PF13649"/>
    </source>
</evidence>
<dbReference type="SUPFAM" id="SSF53335">
    <property type="entry name" value="S-adenosyl-L-methionine-dependent methyltransferases"/>
    <property type="match status" value="1"/>
</dbReference>
<dbReference type="CDD" id="cd02440">
    <property type="entry name" value="AdoMet_MTases"/>
    <property type="match status" value="1"/>
</dbReference>
<dbReference type="PANTHER" id="PTHR43861:SF1">
    <property type="entry name" value="TRANS-ACONITATE 2-METHYLTRANSFERASE"/>
    <property type="match status" value="1"/>
</dbReference>
<sequence>MSEIANTDQAEYWSGPSGQKWVQKQDMFDTLMTPVLEVLLARAGIKSGQKVLDIGCGTGASLLQLAGVVGPSGHVTGVDVSTPMLAMARGRIETAGLDNVTCIEADAQVYNLGSMAVDQIVSRFGVMFFEDPYAAFANIATALAPGGTITFITWAGLPENPWFRLPIEFAKARVGSPPSPDPRAPGPMAFSEQDYVKDILTQAGFRNVTAETVRPNLTPLGSLPDVADFAGREGPASRIVNDMGGSDDDVLAIVSDLENAMRDFDTRDGVRIPAKLNLFSASAAD</sequence>
<dbReference type="Gene3D" id="3.40.50.150">
    <property type="entry name" value="Vaccinia Virus protein VP39"/>
    <property type="match status" value="1"/>
</dbReference>
<dbReference type="Pfam" id="PF13649">
    <property type="entry name" value="Methyltransf_25"/>
    <property type="match status" value="1"/>
</dbReference>
<dbReference type="InterPro" id="IPR029063">
    <property type="entry name" value="SAM-dependent_MTases_sf"/>
</dbReference>
<evidence type="ECO:0000313" key="5">
    <source>
        <dbReference type="Proteomes" id="UP001281305"/>
    </source>
</evidence>
<accession>A0ABZ2TAK3</accession>
<feature type="domain" description="Methyltransferase" evidence="3">
    <location>
        <begin position="51"/>
        <end position="147"/>
    </location>
</feature>
<keyword evidence="1 4" id="KW-0489">Methyltransferase</keyword>
<proteinExistence type="predicted"/>